<name>A0A8H7W8V6_9HELO</name>
<sequence length="303" mass="33472">MSKRGSSQEAELPAAKRTSTSPSRSPTPEDVFSELPTFHTHQNIVMITVGQENFSQTFIVHIDPMISSTAISQTSKPQPSASSFTTSTLNKSSPLPALAYFSSPSPNYILARNIELKLSTIEYLHDNMLSTPIAPGDELYDFQHFCYSSGVQILREIAVRKTLEVFDRDDIDEILRCMPEEMMADFLRAMTYQCVQLPGWRGGGFAGVFETIDPRTDYSLEIPPKFVGEEELTDNEEVRKEHSDGVFDKEGADYNASNSLGEDDKGASEGSASLPQNGVERSIEGDLVVLEEVVKQETVALKG</sequence>
<gene>
    <name evidence="2" type="ORF">IFR04_007219</name>
</gene>
<comment type="caution">
    <text evidence="2">The sequence shown here is derived from an EMBL/GenBank/DDBJ whole genome shotgun (WGS) entry which is preliminary data.</text>
</comment>
<reference evidence="2" key="1">
    <citation type="submission" date="2021-02" db="EMBL/GenBank/DDBJ databases">
        <title>Genome sequence Cadophora malorum strain M34.</title>
        <authorList>
            <person name="Stefanovic E."/>
            <person name="Vu D."/>
            <person name="Scully C."/>
            <person name="Dijksterhuis J."/>
            <person name="Roader J."/>
            <person name="Houbraken J."/>
        </authorList>
    </citation>
    <scope>NUCLEOTIDE SEQUENCE</scope>
    <source>
        <strain evidence="2">M34</strain>
    </source>
</reference>
<evidence type="ECO:0000313" key="3">
    <source>
        <dbReference type="Proteomes" id="UP000664132"/>
    </source>
</evidence>
<evidence type="ECO:0000313" key="2">
    <source>
        <dbReference type="EMBL" id="KAG4419622.1"/>
    </source>
</evidence>
<dbReference type="AlphaFoldDB" id="A0A8H7W8V6"/>
<proteinExistence type="predicted"/>
<keyword evidence="3" id="KW-1185">Reference proteome</keyword>
<evidence type="ECO:0000256" key="1">
    <source>
        <dbReference type="SAM" id="MobiDB-lite"/>
    </source>
</evidence>
<protein>
    <submittedName>
        <fullName evidence="2">Uncharacterized protein</fullName>
    </submittedName>
</protein>
<feature type="region of interest" description="Disordered" evidence="1">
    <location>
        <begin position="71"/>
        <end position="90"/>
    </location>
</feature>
<dbReference type="Proteomes" id="UP000664132">
    <property type="component" value="Unassembled WGS sequence"/>
</dbReference>
<accession>A0A8H7W8V6</accession>
<feature type="region of interest" description="Disordered" evidence="1">
    <location>
        <begin position="229"/>
        <end position="281"/>
    </location>
</feature>
<organism evidence="2 3">
    <name type="scientific">Cadophora malorum</name>
    <dbReference type="NCBI Taxonomy" id="108018"/>
    <lineage>
        <taxon>Eukaryota</taxon>
        <taxon>Fungi</taxon>
        <taxon>Dikarya</taxon>
        <taxon>Ascomycota</taxon>
        <taxon>Pezizomycotina</taxon>
        <taxon>Leotiomycetes</taxon>
        <taxon>Helotiales</taxon>
        <taxon>Ploettnerulaceae</taxon>
        <taxon>Cadophora</taxon>
    </lineage>
</organism>
<dbReference type="EMBL" id="JAFJYH010000101">
    <property type="protein sequence ID" value="KAG4419622.1"/>
    <property type="molecule type" value="Genomic_DNA"/>
</dbReference>
<feature type="region of interest" description="Disordered" evidence="1">
    <location>
        <begin position="1"/>
        <end position="33"/>
    </location>
</feature>
<feature type="compositionally biased region" description="Low complexity" evidence="1">
    <location>
        <begin position="17"/>
        <end position="28"/>
    </location>
</feature>
<feature type="compositionally biased region" description="Basic and acidic residues" evidence="1">
    <location>
        <begin position="236"/>
        <end position="252"/>
    </location>
</feature>